<dbReference type="Proteomes" id="UP000428333">
    <property type="component" value="Linkage Group LG04"/>
</dbReference>
<protein>
    <submittedName>
        <fullName evidence="3">Uncharacterized protein</fullName>
    </submittedName>
</protein>
<keyword evidence="4" id="KW-1185">Reference proteome</keyword>
<reference evidence="3 4" key="1">
    <citation type="journal article" date="2019" name="Genome Biol. Evol.">
        <title>The Rhododendron genome and chromosomal organization provide insight into shared whole-genome duplications across the heath family (Ericaceae).</title>
        <authorList>
            <person name="Soza V.L."/>
            <person name="Lindsley D."/>
            <person name="Waalkes A."/>
            <person name="Ramage E."/>
            <person name="Patwardhan R.P."/>
            <person name="Burton J.N."/>
            <person name="Adey A."/>
            <person name="Kumar A."/>
            <person name="Qiu R."/>
            <person name="Shendure J."/>
            <person name="Hall B."/>
        </authorList>
    </citation>
    <scope>NUCLEOTIDE SEQUENCE [LARGE SCALE GENOMIC DNA]</scope>
    <source>
        <strain evidence="3">RSF 1966-606</strain>
    </source>
</reference>
<dbReference type="PANTHER" id="PTHR34191:SF20">
    <property type="entry name" value="LATE EMBRYOGENESIS ABUNDANT PROTEIN (LEA) FAMILY PROTEIN"/>
    <property type="match status" value="1"/>
</dbReference>
<sequence>MAQSTANKACDKAADSKEEAQQGKERSAGIMQQIGEQVMNMAQGAIDRVKNTLGINETTRVKKWHDPEELCLHLRPWNPIPDNSAFSPLLPSLSCGFFSLYVPDPPSLYSVKTGNCSDRFCFLLDSLDMIHFCCLLLVHRFLLCFGLMCVVPLLPFISLSSVFMA</sequence>
<evidence type="ECO:0000313" key="4">
    <source>
        <dbReference type="Proteomes" id="UP000428333"/>
    </source>
</evidence>
<feature type="transmembrane region" description="Helical" evidence="2">
    <location>
        <begin position="141"/>
        <end position="164"/>
    </location>
</feature>
<dbReference type="AlphaFoldDB" id="A0A6A4LLX7"/>
<keyword evidence="2" id="KW-0472">Membrane</keyword>
<evidence type="ECO:0000313" key="3">
    <source>
        <dbReference type="EMBL" id="KAE9461826.1"/>
    </source>
</evidence>
<organism evidence="3 4">
    <name type="scientific">Rhododendron williamsianum</name>
    <dbReference type="NCBI Taxonomy" id="262921"/>
    <lineage>
        <taxon>Eukaryota</taxon>
        <taxon>Viridiplantae</taxon>
        <taxon>Streptophyta</taxon>
        <taxon>Embryophyta</taxon>
        <taxon>Tracheophyta</taxon>
        <taxon>Spermatophyta</taxon>
        <taxon>Magnoliopsida</taxon>
        <taxon>eudicotyledons</taxon>
        <taxon>Gunneridae</taxon>
        <taxon>Pentapetalae</taxon>
        <taxon>asterids</taxon>
        <taxon>Ericales</taxon>
        <taxon>Ericaceae</taxon>
        <taxon>Ericoideae</taxon>
        <taxon>Rhodoreae</taxon>
        <taxon>Rhododendron</taxon>
    </lineage>
</organism>
<gene>
    <name evidence="3" type="ORF">C3L33_06309</name>
</gene>
<dbReference type="InterPro" id="IPR039624">
    <property type="entry name" value="LEA1/2/D7/KIN2"/>
</dbReference>
<dbReference type="PANTHER" id="PTHR34191">
    <property type="entry name" value="LATE EMBRYOGENESIS ABUNDANT PROTEIN (LEA) FAMILY PROTEIN"/>
    <property type="match status" value="1"/>
</dbReference>
<accession>A0A6A4LLX7</accession>
<feature type="region of interest" description="Disordered" evidence="1">
    <location>
        <begin position="1"/>
        <end position="27"/>
    </location>
</feature>
<dbReference type="OrthoDB" id="1894923at2759"/>
<feature type="compositionally biased region" description="Basic and acidic residues" evidence="1">
    <location>
        <begin position="9"/>
        <end position="27"/>
    </location>
</feature>
<keyword evidence="2" id="KW-1133">Transmembrane helix</keyword>
<comment type="caution">
    <text evidence="3">The sequence shown here is derived from an EMBL/GenBank/DDBJ whole genome shotgun (WGS) entry which is preliminary data.</text>
</comment>
<dbReference type="EMBL" id="QEFC01000937">
    <property type="protein sequence ID" value="KAE9461826.1"/>
    <property type="molecule type" value="Genomic_DNA"/>
</dbReference>
<keyword evidence="2" id="KW-0812">Transmembrane</keyword>
<evidence type="ECO:0000256" key="1">
    <source>
        <dbReference type="SAM" id="MobiDB-lite"/>
    </source>
</evidence>
<evidence type="ECO:0000256" key="2">
    <source>
        <dbReference type="SAM" id="Phobius"/>
    </source>
</evidence>
<feature type="non-terminal residue" evidence="3">
    <location>
        <position position="1"/>
    </location>
</feature>
<proteinExistence type="predicted"/>
<name>A0A6A4LLX7_9ERIC</name>